<sequence>MQPALQFRKDILHSLAAACSLLTCENRYVPDACAIETSLSFQRYFVLAVELRSSDGPILFFRFGEDFSPFKMYVNRENGTTVGSVSNGYETEVTHARLYECIRITLVLIENCRQMFSFVDDRRKKTNKYGNLILDAIK</sequence>
<gene>
    <name evidence="1" type="ORF">QE152_g25825</name>
</gene>
<proteinExistence type="predicted"/>
<evidence type="ECO:0000313" key="2">
    <source>
        <dbReference type="Proteomes" id="UP001458880"/>
    </source>
</evidence>
<protein>
    <submittedName>
        <fullName evidence="1">Uncharacterized protein</fullName>
    </submittedName>
</protein>
<organism evidence="1 2">
    <name type="scientific">Popillia japonica</name>
    <name type="common">Japanese beetle</name>
    <dbReference type="NCBI Taxonomy" id="7064"/>
    <lineage>
        <taxon>Eukaryota</taxon>
        <taxon>Metazoa</taxon>
        <taxon>Ecdysozoa</taxon>
        <taxon>Arthropoda</taxon>
        <taxon>Hexapoda</taxon>
        <taxon>Insecta</taxon>
        <taxon>Pterygota</taxon>
        <taxon>Neoptera</taxon>
        <taxon>Endopterygota</taxon>
        <taxon>Coleoptera</taxon>
        <taxon>Polyphaga</taxon>
        <taxon>Scarabaeiformia</taxon>
        <taxon>Scarabaeidae</taxon>
        <taxon>Rutelinae</taxon>
        <taxon>Popillia</taxon>
    </lineage>
</organism>
<dbReference type="Proteomes" id="UP001458880">
    <property type="component" value="Unassembled WGS sequence"/>
</dbReference>
<dbReference type="EMBL" id="JASPKY010000288">
    <property type="protein sequence ID" value="KAK9710838.1"/>
    <property type="molecule type" value="Genomic_DNA"/>
</dbReference>
<keyword evidence="2" id="KW-1185">Reference proteome</keyword>
<comment type="caution">
    <text evidence="1">The sequence shown here is derived from an EMBL/GenBank/DDBJ whole genome shotgun (WGS) entry which is preliminary data.</text>
</comment>
<evidence type="ECO:0000313" key="1">
    <source>
        <dbReference type="EMBL" id="KAK9710838.1"/>
    </source>
</evidence>
<reference evidence="1 2" key="1">
    <citation type="journal article" date="2024" name="BMC Genomics">
        <title>De novo assembly and annotation of Popillia japonica's genome with initial clues to its potential as an invasive pest.</title>
        <authorList>
            <person name="Cucini C."/>
            <person name="Boschi S."/>
            <person name="Funari R."/>
            <person name="Cardaioli E."/>
            <person name="Iannotti N."/>
            <person name="Marturano G."/>
            <person name="Paoli F."/>
            <person name="Bruttini M."/>
            <person name="Carapelli A."/>
            <person name="Frati F."/>
            <person name="Nardi F."/>
        </authorList>
    </citation>
    <scope>NUCLEOTIDE SEQUENCE [LARGE SCALE GENOMIC DNA]</scope>
    <source>
        <strain evidence="1">DMR45628</strain>
    </source>
</reference>
<name>A0AAW1JYV8_POPJA</name>
<accession>A0AAW1JYV8</accession>
<dbReference type="AlphaFoldDB" id="A0AAW1JYV8"/>